<feature type="compositionally biased region" description="Low complexity" evidence="8">
    <location>
        <begin position="8"/>
        <end position="19"/>
    </location>
</feature>
<protein>
    <recommendedName>
        <fullName evidence="9">AP2/ERF domain-containing protein</fullName>
    </recommendedName>
</protein>
<dbReference type="Gene3D" id="3.30.730.10">
    <property type="entry name" value="AP2/ERF domain"/>
    <property type="match status" value="1"/>
</dbReference>
<sequence>MKSRTANSPSSSSSSSSSSKDFQIKNSQHDIGNLSDYSGIDSRKRKSGRKKFHETRHPVYRGVRERNGKWVCEMRDPHKKSRIWLGTFTCPDMAARAYDVAALALKGDSANLNFPQPSVPSPNLFKPRDMYSTHGALVEAPVSGDDDPVRILPSPSSSSPSLSSFSTLNIDGEIMSGERVQQKSARAYYDEEEIFNMPGLIVSLAEGLMISPPGMDYGFSWPDDQADIEYLSLWSD</sequence>
<dbReference type="GO" id="GO:0003700">
    <property type="term" value="F:DNA-binding transcription factor activity"/>
    <property type="evidence" value="ECO:0007669"/>
    <property type="project" value="InterPro"/>
</dbReference>
<keyword evidence="6" id="KW-0539">Nucleus</keyword>
<evidence type="ECO:0000259" key="9">
    <source>
        <dbReference type="PROSITE" id="PS51032"/>
    </source>
</evidence>
<gene>
    <name evidence="10" type="ORF">CDL15_Pgr003285</name>
    <name evidence="11" type="ORF">CRG98_030388</name>
</gene>
<dbReference type="STRING" id="22663.A0A218X2F6"/>
<dbReference type="InterPro" id="IPR016177">
    <property type="entry name" value="DNA-bd_dom_sf"/>
</dbReference>
<keyword evidence="5" id="KW-0804">Transcription</keyword>
<dbReference type="InterPro" id="IPR045277">
    <property type="entry name" value="DRE1A-I"/>
</dbReference>
<dbReference type="Proteomes" id="UP000197138">
    <property type="component" value="Unassembled WGS sequence"/>
</dbReference>
<accession>A0A218X2F6</accession>
<dbReference type="AlphaFoldDB" id="A0A218X2F6"/>
<dbReference type="PRINTS" id="PR00367">
    <property type="entry name" value="ETHRSPELEMNT"/>
</dbReference>
<dbReference type="CDD" id="cd00018">
    <property type="entry name" value="AP2"/>
    <property type="match status" value="1"/>
</dbReference>
<evidence type="ECO:0000256" key="5">
    <source>
        <dbReference type="ARBA" id="ARBA00023163"/>
    </source>
</evidence>
<reference evidence="12" key="1">
    <citation type="journal article" date="2017" name="Plant J.">
        <title>The pomegranate (Punica granatum L.) genome and the genomics of punicalagin biosynthesis.</title>
        <authorList>
            <person name="Qin G."/>
            <person name="Xu C."/>
            <person name="Ming R."/>
            <person name="Tang H."/>
            <person name="Guyot R."/>
            <person name="Kramer E.M."/>
            <person name="Hu Y."/>
            <person name="Yi X."/>
            <person name="Qi Y."/>
            <person name="Xu X."/>
            <person name="Gao Z."/>
            <person name="Pan H."/>
            <person name="Jian J."/>
            <person name="Tian Y."/>
            <person name="Yue Z."/>
            <person name="Xu Y."/>
        </authorList>
    </citation>
    <scope>NUCLEOTIDE SEQUENCE [LARGE SCALE GENOMIC DNA]</scope>
    <source>
        <strain evidence="12">cv. Dabenzi</strain>
    </source>
</reference>
<name>A0A218X2F6_PUNGR</name>
<evidence type="ECO:0000256" key="8">
    <source>
        <dbReference type="SAM" id="MobiDB-lite"/>
    </source>
</evidence>
<feature type="compositionally biased region" description="Polar residues" evidence="8">
    <location>
        <begin position="20"/>
        <end position="30"/>
    </location>
</feature>
<evidence type="ECO:0000256" key="6">
    <source>
        <dbReference type="ARBA" id="ARBA00023242"/>
    </source>
</evidence>
<evidence type="ECO:0000313" key="10">
    <source>
        <dbReference type="EMBL" id="OWM79114.1"/>
    </source>
</evidence>
<organism evidence="10 12">
    <name type="scientific">Punica granatum</name>
    <name type="common">Pomegranate</name>
    <dbReference type="NCBI Taxonomy" id="22663"/>
    <lineage>
        <taxon>Eukaryota</taxon>
        <taxon>Viridiplantae</taxon>
        <taxon>Streptophyta</taxon>
        <taxon>Embryophyta</taxon>
        <taxon>Tracheophyta</taxon>
        <taxon>Spermatophyta</taxon>
        <taxon>Magnoliopsida</taxon>
        <taxon>eudicotyledons</taxon>
        <taxon>Gunneridae</taxon>
        <taxon>Pentapetalae</taxon>
        <taxon>rosids</taxon>
        <taxon>malvids</taxon>
        <taxon>Myrtales</taxon>
        <taxon>Lythraceae</taxon>
        <taxon>Punica</taxon>
    </lineage>
</organism>
<evidence type="ECO:0000256" key="4">
    <source>
        <dbReference type="ARBA" id="ARBA00023159"/>
    </source>
</evidence>
<evidence type="ECO:0000256" key="1">
    <source>
        <dbReference type="ARBA" id="ARBA00004123"/>
    </source>
</evidence>
<keyword evidence="13" id="KW-1185">Reference proteome</keyword>
<dbReference type="EMBL" id="MTKT01002492">
    <property type="protein sequence ID" value="OWM79114.1"/>
    <property type="molecule type" value="Genomic_DNA"/>
</dbReference>
<proteinExistence type="inferred from homology"/>
<dbReference type="GO" id="GO:0005634">
    <property type="term" value="C:nucleus"/>
    <property type="evidence" value="ECO:0007669"/>
    <property type="project" value="UniProtKB-SubCell"/>
</dbReference>
<comment type="caution">
    <text evidence="10">The sequence shown here is derived from an EMBL/GenBank/DDBJ whole genome shotgun (WGS) entry which is preliminary data.</text>
</comment>
<dbReference type="Proteomes" id="UP000233551">
    <property type="component" value="Unassembled WGS sequence"/>
</dbReference>
<evidence type="ECO:0000256" key="7">
    <source>
        <dbReference type="ARBA" id="ARBA00024343"/>
    </source>
</evidence>
<dbReference type="GeneID" id="116193975"/>
<feature type="compositionally biased region" description="Basic residues" evidence="8">
    <location>
        <begin position="43"/>
        <end position="54"/>
    </location>
</feature>
<dbReference type="InterPro" id="IPR001471">
    <property type="entry name" value="AP2/ERF_dom"/>
</dbReference>
<reference evidence="10" key="2">
    <citation type="submission" date="2017-06" db="EMBL/GenBank/DDBJ databases">
        <title>The pomegranate genome and the genomics of punicalagin biosynthesis.</title>
        <authorList>
            <person name="Xu C."/>
        </authorList>
    </citation>
    <scope>NUCLEOTIDE SEQUENCE [LARGE SCALE GENOMIC DNA]</scope>
    <source>
        <tissue evidence="10">Fresh leaf</tissue>
    </source>
</reference>
<dbReference type="OrthoDB" id="676764at2759"/>
<evidence type="ECO:0000256" key="3">
    <source>
        <dbReference type="ARBA" id="ARBA00023125"/>
    </source>
</evidence>
<keyword evidence="4" id="KW-0010">Activator</keyword>
<dbReference type="PANTHER" id="PTHR31839">
    <property type="entry name" value="DEHYDRATION-RESPONSIVE ELEMENT-BINDING PROTEIN 1D"/>
    <property type="match status" value="1"/>
</dbReference>
<dbReference type="Pfam" id="PF00847">
    <property type="entry name" value="AP2"/>
    <property type="match status" value="1"/>
</dbReference>
<comment type="subcellular location">
    <subcellularLocation>
        <location evidence="1">Nucleus</location>
    </subcellularLocation>
</comment>
<dbReference type="GO" id="GO:0003677">
    <property type="term" value="F:DNA binding"/>
    <property type="evidence" value="ECO:0007669"/>
    <property type="project" value="UniProtKB-KW"/>
</dbReference>
<dbReference type="InterPro" id="IPR036955">
    <property type="entry name" value="AP2/ERF_dom_sf"/>
</dbReference>
<keyword evidence="3" id="KW-0238">DNA-binding</keyword>
<dbReference type="SMART" id="SM00380">
    <property type="entry name" value="AP2"/>
    <property type="match status" value="1"/>
</dbReference>
<feature type="region of interest" description="Disordered" evidence="8">
    <location>
        <begin position="1"/>
        <end position="60"/>
    </location>
</feature>
<keyword evidence="2" id="KW-0805">Transcription regulation</keyword>
<dbReference type="SUPFAM" id="SSF54171">
    <property type="entry name" value="DNA-binding domain"/>
    <property type="match status" value="1"/>
</dbReference>
<reference evidence="11 13" key="3">
    <citation type="submission" date="2017-11" db="EMBL/GenBank/DDBJ databases">
        <title>De-novo sequencing of pomegranate (Punica granatum L.) genome.</title>
        <authorList>
            <person name="Akparov Z."/>
            <person name="Amiraslanov A."/>
            <person name="Hajiyeva S."/>
            <person name="Abbasov M."/>
            <person name="Kaur K."/>
            <person name="Hamwieh A."/>
            <person name="Solovyev V."/>
            <person name="Salamov A."/>
            <person name="Braich B."/>
            <person name="Kosarev P."/>
            <person name="Mahmoud A."/>
            <person name="Hajiyev E."/>
            <person name="Babayeva S."/>
            <person name="Izzatullayeva V."/>
            <person name="Mammadov A."/>
            <person name="Mammadov A."/>
            <person name="Sharifova S."/>
            <person name="Ojaghi J."/>
            <person name="Eynullazada K."/>
            <person name="Bayramov B."/>
            <person name="Abdulazimova A."/>
            <person name="Shahmuradov I."/>
        </authorList>
    </citation>
    <scope>NUCLEOTIDE SEQUENCE [LARGE SCALE GENOMIC DNA]</scope>
    <source>
        <strain evidence="11">AG2017</strain>
        <strain evidence="13">cv. AG2017</strain>
        <tissue evidence="11">Leaf</tissue>
    </source>
</reference>
<dbReference type="PANTHER" id="PTHR31839:SF39">
    <property type="entry name" value="CBF3 PROTEIN"/>
    <property type="match status" value="1"/>
</dbReference>
<evidence type="ECO:0000313" key="13">
    <source>
        <dbReference type="Proteomes" id="UP000233551"/>
    </source>
</evidence>
<dbReference type="PROSITE" id="PS51032">
    <property type="entry name" value="AP2_ERF"/>
    <property type="match status" value="1"/>
</dbReference>
<evidence type="ECO:0000313" key="11">
    <source>
        <dbReference type="EMBL" id="PKI49239.1"/>
    </source>
</evidence>
<evidence type="ECO:0000256" key="2">
    <source>
        <dbReference type="ARBA" id="ARBA00023015"/>
    </source>
</evidence>
<dbReference type="EMBL" id="PGOL01002259">
    <property type="protein sequence ID" value="PKI49239.1"/>
    <property type="molecule type" value="Genomic_DNA"/>
</dbReference>
<evidence type="ECO:0000313" key="12">
    <source>
        <dbReference type="Proteomes" id="UP000197138"/>
    </source>
</evidence>
<feature type="domain" description="AP2/ERF" evidence="9">
    <location>
        <begin position="59"/>
        <end position="115"/>
    </location>
</feature>
<dbReference type="FunFam" id="3.30.730.10:FF:000001">
    <property type="entry name" value="Ethylene-responsive transcription factor 2"/>
    <property type="match status" value="1"/>
</dbReference>
<comment type="similarity">
    <text evidence="7">Belongs to the AP2/ERF transcription factor family. ERF subfamily.</text>
</comment>